<name>A0A0N4YYY4_NIPBR</name>
<evidence type="ECO:0000313" key="3">
    <source>
        <dbReference type="Proteomes" id="UP000271162"/>
    </source>
</evidence>
<gene>
    <name evidence="2" type="ORF">NBR_LOCUS22457</name>
</gene>
<feature type="region of interest" description="Disordered" evidence="1">
    <location>
        <begin position="32"/>
        <end position="55"/>
    </location>
</feature>
<reference evidence="4" key="1">
    <citation type="submission" date="2017-02" db="UniProtKB">
        <authorList>
            <consortium name="WormBaseParasite"/>
        </authorList>
    </citation>
    <scope>IDENTIFICATION</scope>
</reference>
<accession>A0A0N4YYY4</accession>
<organism evidence="4">
    <name type="scientific">Nippostrongylus brasiliensis</name>
    <name type="common">Rat hookworm</name>
    <dbReference type="NCBI Taxonomy" id="27835"/>
    <lineage>
        <taxon>Eukaryota</taxon>
        <taxon>Metazoa</taxon>
        <taxon>Ecdysozoa</taxon>
        <taxon>Nematoda</taxon>
        <taxon>Chromadorea</taxon>
        <taxon>Rhabditida</taxon>
        <taxon>Rhabditina</taxon>
        <taxon>Rhabditomorpha</taxon>
        <taxon>Strongyloidea</taxon>
        <taxon>Heligmosomidae</taxon>
        <taxon>Nippostrongylus</taxon>
    </lineage>
</organism>
<protein>
    <submittedName>
        <fullName evidence="2 4">Uncharacterized protein</fullName>
    </submittedName>
</protein>
<keyword evidence="3" id="KW-1185">Reference proteome</keyword>
<evidence type="ECO:0000256" key="1">
    <source>
        <dbReference type="SAM" id="MobiDB-lite"/>
    </source>
</evidence>
<evidence type="ECO:0000313" key="2">
    <source>
        <dbReference type="EMBL" id="VDL87309.1"/>
    </source>
</evidence>
<dbReference type="WBParaSite" id="NBR_0002245601-mRNA-1">
    <property type="protein sequence ID" value="NBR_0002245601-mRNA-1"/>
    <property type="gene ID" value="NBR_0002245601"/>
</dbReference>
<sequence length="107" mass="12190">MPPYGDEKPVTYGVAPFAEQQQQQQQMLQGQFGFGQGRPESEQWPQQRMPTAPTRKISRELVTLLLSSELTATRIEVQLQHDKRLINESETSPPVSTAFFNENQESI</sequence>
<proteinExistence type="predicted"/>
<feature type="region of interest" description="Disordered" evidence="1">
    <location>
        <begin position="87"/>
        <end position="107"/>
    </location>
</feature>
<feature type="compositionally biased region" description="Polar residues" evidence="1">
    <location>
        <begin position="88"/>
        <end position="107"/>
    </location>
</feature>
<dbReference type="AlphaFoldDB" id="A0A0N4YYY4"/>
<dbReference type="EMBL" id="UYSL01028107">
    <property type="protein sequence ID" value="VDL87309.1"/>
    <property type="molecule type" value="Genomic_DNA"/>
</dbReference>
<evidence type="ECO:0000313" key="4">
    <source>
        <dbReference type="WBParaSite" id="NBR_0002245601-mRNA-1"/>
    </source>
</evidence>
<dbReference type="Proteomes" id="UP000271162">
    <property type="component" value="Unassembled WGS sequence"/>
</dbReference>
<reference evidence="2 3" key="2">
    <citation type="submission" date="2018-11" db="EMBL/GenBank/DDBJ databases">
        <authorList>
            <consortium name="Pathogen Informatics"/>
        </authorList>
    </citation>
    <scope>NUCLEOTIDE SEQUENCE [LARGE SCALE GENOMIC DNA]</scope>
</reference>